<dbReference type="Proteomes" id="UP000053586">
    <property type="component" value="Unassembled WGS sequence"/>
</dbReference>
<proteinExistence type="predicted"/>
<dbReference type="AlphaFoldDB" id="H5TBM7"/>
<sequence length="77" mass="9011">MTNNEFLDYCKSELTNSLHNTKLRKPDDKQKYRTEGLLHAARLMGLMSVQQVSHMIATEHQAFLGKVWSNDKRVRLH</sequence>
<evidence type="ECO:0000313" key="2">
    <source>
        <dbReference type="Proteomes" id="UP000053586"/>
    </source>
</evidence>
<dbReference type="EMBL" id="BAET01000014">
    <property type="protein sequence ID" value="GAB55704.1"/>
    <property type="molecule type" value="Genomic_DNA"/>
</dbReference>
<reference evidence="1 2" key="1">
    <citation type="journal article" date="2012" name="J. Bacteriol.">
        <title>Genome sequence of proteorhodopsin-containing sea ice bacterium Glaciecola punicea ACAM 611T.</title>
        <authorList>
            <person name="Qin Q.-L."/>
            <person name="Xie B.-B."/>
            <person name="Shu Y.-L."/>
            <person name="Rong J.-C."/>
            <person name="Zhao D.-L."/>
            <person name="Zhang X.-Y."/>
            <person name="Chen X.-L."/>
            <person name="Zhou B.-C."/>
            <person name="Zhanga Y.-Z."/>
        </authorList>
    </citation>
    <scope>NUCLEOTIDE SEQUENCE [LARGE SCALE GENOMIC DNA]</scope>
    <source>
        <strain evidence="1 2">ACAM 611</strain>
    </source>
</reference>
<keyword evidence="2" id="KW-1185">Reference proteome</keyword>
<comment type="caution">
    <text evidence="1">The sequence shown here is derived from an EMBL/GenBank/DDBJ whole genome shotgun (WGS) entry which is preliminary data.</text>
</comment>
<protein>
    <submittedName>
        <fullName evidence="1">Uncharacterized protein</fullName>
    </submittedName>
</protein>
<name>H5TBM7_9ALTE</name>
<evidence type="ECO:0000313" key="1">
    <source>
        <dbReference type="EMBL" id="GAB55704.1"/>
    </source>
</evidence>
<gene>
    <name evidence="1" type="ORF">GPUN_1587</name>
</gene>
<reference evidence="1 2" key="2">
    <citation type="journal article" date="2017" name="Antonie Van Leeuwenhoek">
        <title>Rhizobium rhizosphaerae sp. nov., a novel species isolated from rice rhizosphere.</title>
        <authorList>
            <person name="Zhao J.J."/>
            <person name="Zhang J."/>
            <person name="Zhang R.J."/>
            <person name="Zhang C.W."/>
            <person name="Yin H.Q."/>
            <person name="Zhang X.X."/>
        </authorList>
    </citation>
    <scope>NUCLEOTIDE SEQUENCE [LARGE SCALE GENOMIC DNA]</scope>
    <source>
        <strain evidence="1 2">ACAM 611</strain>
    </source>
</reference>
<dbReference type="OrthoDB" id="6888544at2"/>
<organism evidence="1 2">
    <name type="scientific">Glaciecola punicea ACAM 611</name>
    <dbReference type="NCBI Taxonomy" id="1121923"/>
    <lineage>
        <taxon>Bacteria</taxon>
        <taxon>Pseudomonadati</taxon>
        <taxon>Pseudomonadota</taxon>
        <taxon>Gammaproteobacteria</taxon>
        <taxon>Alteromonadales</taxon>
        <taxon>Alteromonadaceae</taxon>
        <taxon>Glaciecola</taxon>
    </lineage>
</organism>
<dbReference type="RefSeq" id="WP_006005040.1">
    <property type="nucleotide sequence ID" value="NZ_BAET01000014.1"/>
</dbReference>
<accession>H5TBM7</accession>